<dbReference type="CDD" id="cd00082">
    <property type="entry name" value="HisKA"/>
    <property type="match status" value="1"/>
</dbReference>
<dbReference type="SMART" id="SM00387">
    <property type="entry name" value="HATPase_c"/>
    <property type="match status" value="1"/>
</dbReference>
<dbReference type="InterPro" id="IPR003661">
    <property type="entry name" value="HisK_dim/P_dom"/>
</dbReference>
<protein>
    <recommendedName>
        <fullName evidence="2">histidine kinase</fullName>
        <ecNumber evidence="2">2.7.13.3</ecNumber>
    </recommendedName>
</protein>
<feature type="transmembrane region" description="Helical" evidence="10">
    <location>
        <begin position="211"/>
        <end position="231"/>
    </location>
</feature>
<feature type="transmembrane region" description="Helical" evidence="10">
    <location>
        <begin position="237"/>
        <end position="256"/>
    </location>
</feature>
<keyword evidence="10" id="KW-0472">Membrane</keyword>
<evidence type="ECO:0000256" key="2">
    <source>
        <dbReference type="ARBA" id="ARBA00012438"/>
    </source>
</evidence>
<dbReference type="PANTHER" id="PTHR43047">
    <property type="entry name" value="TWO-COMPONENT HISTIDINE PROTEIN KINASE"/>
    <property type="match status" value="1"/>
</dbReference>
<dbReference type="SMART" id="SM00388">
    <property type="entry name" value="HisKA"/>
    <property type="match status" value="1"/>
</dbReference>
<comment type="catalytic activity">
    <reaction evidence="1">
        <text>ATP + protein L-histidine = ADP + protein N-phospho-L-histidine.</text>
        <dbReference type="EC" id="2.7.13.3"/>
    </reaction>
</comment>
<feature type="domain" description="Response regulatory" evidence="12">
    <location>
        <begin position="681"/>
        <end position="797"/>
    </location>
</feature>
<dbReference type="Gene3D" id="3.30.565.10">
    <property type="entry name" value="Histidine kinase-like ATPase, C-terminal domain"/>
    <property type="match status" value="1"/>
</dbReference>
<keyword evidence="10" id="KW-1133">Transmembrane helix</keyword>
<keyword evidence="10" id="KW-0812">Transmembrane</keyword>
<keyword evidence="7" id="KW-0067">ATP-binding</keyword>
<dbReference type="SUPFAM" id="SSF47384">
    <property type="entry name" value="Homodimeric domain of signal transducing histidine kinase"/>
    <property type="match status" value="1"/>
</dbReference>
<keyword evidence="14" id="KW-1185">Reference proteome</keyword>
<evidence type="ECO:0000256" key="6">
    <source>
        <dbReference type="ARBA" id="ARBA00022777"/>
    </source>
</evidence>
<dbReference type="GO" id="GO:0000155">
    <property type="term" value="F:phosphorelay sensor kinase activity"/>
    <property type="evidence" value="ECO:0007669"/>
    <property type="project" value="InterPro"/>
</dbReference>
<dbReference type="EC" id="2.7.13.3" evidence="2"/>
<dbReference type="Gene3D" id="3.40.50.2300">
    <property type="match status" value="1"/>
</dbReference>
<dbReference type="InterPro" id="IPR001789">
    <property type="entry name" value="Sig_transdc_resp-reg_receiver"/>
</dbReference>
<proteinExistence type="predicted"/>
<dbReference type="SUPFAM" id="SSF55874">
    <property type="entry name" value="ATPase domain of HSP90 chaperone/DNA topoisomerase II/histidine kinase"/>
    <property type="match status" value="1"/>
</dbReference>
<evidence type="ECO:0000256" key="9">
    <source>
        <dbReference type="PROSITE-ProRule" id="PRU00169"/>
    </source>
</evidence>
<evidence type="ECO:0000256" key="5">
    <source>
        <dbReference type="ARBA" id="ARBA00022741"/>
    </source>
</evidence>
<organism evidence="13 14">
    <name type="scientific">Paenibacillus athensensis</name>
    <dbReference type="NCBI Taxonomy" id="1967502"/>
    <lineage>
        <taxon>Bacteria</taxon>
        <taxon>Bacillati</taxon>
        <taxon>Bacillota</taxon>
        <taxon>Bacilli</taxon>
        <taxon>Bacillales</taxon>
        <taxon>Paenibacillaceae</taxon>
        <taxon>Paenibacillus</taxon>
    </lineage>
</organism>
<feature type="modified residue" description="4-aspartylphosphate" evidence="9">
    <location>
        <position position="730"/>
    </location>
</feature>
<feature type="transmembrane region" description="Helical" evidence="10">
    <location>
        <begin position="324"/>
        <end position="345"/>
    </location>
</feature>
<dbReference type="InterPro" id="IPR036890">
    <property type="entry name" value="HATPase_C_sf"/>
</dbReference>
<reference evidence="13 14" key="1">
    <citation type="submission" date="2017-03" db="EMBL/GenBank/DDBJ databases">
        <title>Isolation of Levoglucosan Utilizing Bacteria.</title>
        <authorList>
            <person name="Arya A.S."/>
        </authorList>
    </citation>
    <scope>NUCLEOTIDE SEQUENCE [LARGE SCALE GENOMIC DNA]</scope>
    <source>
        <strain evidence="13 14">MEC069</strain>
    </source>
</reference>
<evidence type="ECO:0000256" key="10">
    <source>
        <dbReference type="SAM" id="Phobius"/>
    </source>
</evidence>
<dbReference type="CDD" id="cd16922">
    <property type="entry name" value="HATPase_EvgS-ArcB-TorS-like"/>
    <property type="match status" value="1"/>
</dbReference>
<dbReference type="Gene3D" id="1.10.287.130">
    <property type="match status" value="1"/>
</dbReference>
<dbReference type="Pfam" id="PF00072">
    <property type="entry name" value="Response_reg"/>
    <property type="match status" value="1"/>
</dbReference>
<evidence type="ECO:0000313" key="14">
    <source>
        <dbReference type="Proteomes" id="UP000298246"/>
    </source>
</evidence>
<dbReference type="GO" id="GO:0005524">
    <property type="term" value="F:ATP binding"/>
    <property type="evidence" value="ECO:0007669"/>
    <property type="project" value="UniProtKB-KW"/>
</dbReference>
<sequence>MKKLWVGLLAAAAVILGFVGWLRLAEWNEGPPLAFEYRWGDSPAAGDDYAWLHGSPGTDWLHAADGPELSVKNGRALWLQFHVPERLACSDDCAFYAYGLMQNYEAFVDGKRVFQNTDGAGMKFPRYGLNMFGLGPDPAGKTLHIRLTSDGRFIGLSGPVLIDSRFQIVNQLWKRDMVQRLPFITAFMLLAVYFILLYWRRPRDRHLPYLALFLVLVSACYVNNLYIRVFIYDNPYFWNQCLAACTSLAPIALCLFMERLAASHRRFFRWLAMLQAVVAVCFVGFQPYDKLWAVDGFNGLQIATIVFTGYVLLRLALRDRELRLAAAGFGIFLALSLYDFVQVMVRPGTYYVSQYGLLLFVLCLFYLQLRRAERDHRHLQLYSKELNHYAQKLVLQNQELERMARVKDQLLANTSHELRTPLHAMLGLAQALVDGSDGSDGAMSHTMRDDLRLMMSSGERLSRLIDDLLDFSVLKRAEIVLKREKVDLALISENVIGSLRPLLQGGAVTLSNHARTPIYVEADAARLEQILYNLLGNAIKFTREGAIDLHAAICGPVAEIRVTDTGDGIPEDRRELIFEPFEQGPAQESGVLQRGVGLGLAITRQLVELHGGTLRVESAQEQGACFIVTLPLAQLAQEESEDFVSAELAAAKPLWSALPEVAAAADPEALVPELQDNGTARILVVEDDPVNVRVLLRYLSAQGWGVQVCRTGTEALDKLRESLFDVILLDVMLPDMSGYEICRAVRCDYESQELPVIMLTAKQTAGDIAQGFAAGASDYVTKPFSKQELLARIEARLQLSVAAKTKSKITKAEKVILTYYYNYPELGRREMTELLNREKEFPITEKTMANHINHILKKIPATSMAEAARIAKKKHWL</sequence>
<evidence type="ECO:0000259" key="12">
    <source>
        <dbReference type="PROSITE" id="PS50110"/>
    </source>
</evidence>
<dbReference type="Proteomes" id="UP000298246">
    <property type="component" value="Unassembled WGS sequence"/>
</dbReference>
<evidence type="ECO:0000256" key="1">
    <source>
        <dbReference type="ARBA" id="ARBA00000085"/>
    </source>
</evidence>
<dbReference type="EMBL" id="MYFO01000015">
    <property type="protein sequence ID" value="TFE87111.1"/>
    <property type="molecule type" value="Genomic_DNA"/>
</dbReference>
<dbReference type="InterPro" id="IPR036097">
    <property type="entry name" value="HisK_dim/P_sf"/>
</dbReference>
<dbReference type="OrthoDB" id="9809348at2"/>
<gene>
    <name evidence="13" type="ORF">B5M42_13205</name>
</gene>
<dbReference type="Pfam" id="PF02518">
    <property type="entry name" value="HATPase_c"/>
    <property type="match status" value="1"/>
</dbReference>
<dbReference type="Pfam" id="PF00512">
    <property type="entry name" value="HisKA"/>
    <property type="match status" value="1"/>
</dbReference>
<evidence type="ECO:0000256" key="3">
    <source>
        <dbReference type="ARBA" id="ARBA00022553"/>
    </source>
</evidence>
<dbReference type="InterPro" id="IPR003594">
    <property type="entry name" value="HATPase_dom"/>
</dbReference>
<dbReference type="InterPro" id="IPR005467">
    <property type="entry name" value="His_kinase_dom"/>
</dbReference>
<dbReference type="SUPFAM" id="SSF52172">
    <property type="entry name" value="CheY-like"/>
    <property type="match status" value="1"/>
</dbReference>
<evidence type="ECO:0000256" key="8">
    <source>
        <dbReference type="ARBA" id="ARBA00023012"/>
    </source>
</evidence>
<dbReference type="CDD" id="cd17574">
    <property type="entry name" value="REC_OmpR"/>
    <property type="match status" value="1"/>
</dbReference>
<keyword evidence="4" id="KW-0808">Transferase</keyword>
<dbReference type="SMART" id="SM00448">
    <property type="entry name" value="REC"/>
    <property type="match status" value="1"/>
</dbReference>
<name>A0A4Y8Q170_9BACL</name>
<dbReference type="InterPro" id="IPR004358">
    <property type="entry name" value="Sig_transdc_His_kin-like_C"/>
</dbReference>
<keyword evidence="5" id="KW-0547">Nucleotide-binding</keyword>
<dbReference type="PRINTS" id="PR00344">
    <property type="entry name" value="BCTRLSENSOR"/>
</dbReference>
<evidence type="ECO:0000313" key="13">
    <source>
        <dbReference type="EMBL" id="TFE87111.1"/>
    </source>
</evidence>
<feature type="transmembrane region" description="Helical" evidence="10">
    <location>
        <begin position="181"/>
        <end position="199"/>
    </location>
</feature>
<feature type="transmembrane region" description="Helical" evidence="10">
    <location>
        <begin position="351"/>
        <end position="369"/>
    </location>
</feature>
<dbReference type="PROSITE" id="PS50109">
    <property type="entry name" value="HIS_KIN"/>
    <property type="match status" value="1"/>
</dbReference>
<keyword evidence="8" id="KW-0902">Two-component regulatory system</keyword>
<evidence type="ECO:0000256" key="7">
    <source>
        <dbReference type="ARBA" id="ARBA00022840"/>
    </source>
</evidence>
<feature type="transmembrane region" description="Helical" evidence="10">
    <location>
        <begin position="300"/>
        <end position="317"/>
    </location>
</feature>
<dbReference type="PROSITE" id="PS50110">
    <property type="entry name" value="RESPONSE_REGULATORY"/>
    <property type="match status" value="1"/>
</dbReference>
<dbReference type="InterPro" id="IPR011006">
    <property type="entry name" value="CheY-like_superfamily"/>
</dbReference>
<accession>A0A4Y8Q170</accession>
<dbReference type="RefSeq" id="WP_134753554.1">
    <property type="nucleotide sequence ID" value="NZ_MYFO02000013.1"/>
</dbReference>
<comment type="caution">
    <text evidence="13">The sequence shown here is derived from an EMBL/GenBank/DDBJ whole genome shotgun (WGS) entry which is preliminary data.</text>
</comment>
<feature type="transmembrane region" description="Helical" evidence="10">
    <location>
        <begin position="268"/>
        <end position="288"/>
    </location>
</feature>
<evidence type="ECO:0000256" key="4">
    <source>
        <dbReference type="ARBA" id="ARBA00022679"/>
    </source>
</evidence>
<keyword evidence="3 9" id="KW-0597">Phosphoprotein</keyword>
<dbReference type="AlphaFoldDB" id="A0A4Y8Q170"/>
<evidence type="ECO:0000259" key="11">
    <source>
        <dbReference type="PROSITE" id="PS50109"/>
    </source>
</evidence>
<feature type="domain" description="Histidine kinase" evidence="11">
    <location>
        <begin position="413"/>
        <end position="634"/>
    </location>
</feature>
<keyword evidence="6" id="KW-0418">Kinase</keyword>